<evidence type="ECO:0000313" key="2">
    <source>
        <dbReference type="EMBL" id="KII66205.1"/>
    </source>
</evidence>
<feature type="region of interest" description="Disordered" evidence="1">
    <location>
        <begin position="280"/>
        <end position="349"/>
    </location>
</feature>
<organism evidence="2 3">
    <name type="scientific">Thelohanellus kitauei</name>
    <name type="common">Myxosporean</name>
    <dbReference type="NCBI Taxonomy" id="669202"/>
    <lineage>
        <taxon>Eukaryota</taxon>
        <taxon>Metazoa</taxon>
        <taxon>Cnidaria</taxon>
        <taxon>Myxozoa</taxon>
        <taxon>Myxosporea</taxon>
        <taxon>Bivalvulida</taxon>
        <taxon>Platysporina</taxon>
        <taxon>Myxobolidae</taxon>
        <taxon>Thelohanellus</taxon>
    </lineage>
</organism>
<feature type="region of interest" description="Disordered" evidence="1">
    <location>
        <begin position="1"/>
        <end position="38"/>
    </location>
</feature>
<feature type="compositionally biased region" description="Polar residues" evidence="1">
    <location>
        <begin position="14"/>
        <end position="34"/>
    </location>
</feature>
<evidence type="ECO:0000313" key="3">
    <source>
        <dbReference type="Proteomes" id="UP000031668"/>
    </source>
</evidence>
<feature type="compositionally biased region" description="Polar residues" evidence="1">
    <location>
        <begin position="94"/>
        <end position="113"/>
    </location>
</feature>
<sequence>MLSYTVVKKKNMKESSIQGSSGLFVKNTDSQKLSPDTCPIPDSCDAIKDLLKRIDQKFLMSDEVQHDENKSPPSESLQDVEKKATDKKKHKISTAKSSVKTQSLQPSEIQMKNSKAKTPKGFEFEPIKIDEYGFFRCISKSIFILKDTFYYLLKKLDDSPFTASEMKINLFKHKPIKVEDPVVEQPSPPKISALREDKYKHNTQNTNKVKNMKETSQNGIVCQKSVKPSQGPKRVQDYSNVQKLEKGKNKYINNKSSNVGNAEKPCVETTSVNYMTHHYKSRSSYGHSSRNSNFRKTDSNFLPHPNNLNVSDNYLRQPQPIRIEPSVSVKETNIQAKSPKKSSQVKHDDKDDVNKIITWSEVSNDTCEVGSEKTCEIDKKDRIPEAETNLRGRSQYPSNRRGNRGRRPRYNYDRGAASASVPFTTFVDMVDQYGQIYTVPVVPFLYYVPVLPSNNPGGIF</sequence>
<feature type="region of interest" description="Disordered" evidence="1">
    <location>
        <begin position="62"/>
        <end position="117"/>
    </location>
</feature>
<feature type="compositionally biased region" description="Low complexity" evidence="1">
    <location>
        <begin position="282"/>
        <end position="292"/>
    </location>
</feature>
<name>A0A0C2MPD6_THEKT</name>
<protein>
    <submittedName>
        <fullName evidence="2">Uncharacterized protein</fullName>
    </submittedName>
</protein>
<dbReference type="Proteomes" id="UP000031668">
    <property type="component" value="Unassembled WGS sequence"/>
</dbReference>
<comment type="caution">
    <text evidence="2">The sequence shown here is derived from an EMBL/GenBank/DDBJ whole genome shotgun (WGS) entry which is preliminary data.</text>
</comment>
<dbReference type="AlphaFoldDB" id="A0A0C2MPD6"/>
<dbReference type="EMBL" id="JWZT01003604">
    <property type="protein sequence ID" value="KII66205.1"/>
    <property type="molecule type" value="Genomic_DNA"/>
</dbReference>
<accession>A0A0C2MPD6</accession>
<gene>
    <name evidence="2" type="ORF">RF11_12031</name>
</gene>
<keyword evidence="3" id="KW-1185">Reference proteome</keyword>
<evidence type="ECO:0000256" key="1">
    <source>
        <dbReference type="SAM" id="MobiDB-lite"/>
    </source>
</evidence>
<proteinExistence type="predicted"/>
<reference evidence="2 3" key="1">
    <citation type="journal article" date="2014" name="Genome Biol. Evol.">
        <title>The genome of the myxosporean Thelohanellus kitauei shows adaptations to nutrient acquisition within its fish host.</title>
        <authorList>
            <person name="Yang Y."/>
            <person name="Xiong J."/>
            <person name="Zhou Z."/>
            <person name="Huo F."/>
            <person name="Miao W."/>
            <person name="Ran C."/>
            <person name="Liu Y."/>
            <person name="Zhang J."/>
            <person name="Feng J."/>
            <person name="Wang M."/>
            <person name="Wang M."/>
            <person name="Wang L."/>
            <person name="Yao B."/>
        </authorList>
    </citation>
    <scope>NUCLEOTIDE SEQUENCE [LARGE SCALE GENOMIC DNA]</scope>
    <source>
        <strain evidence="2">Wuqing</strain>
    </source>
</reference>
<feature type="compositionally biased region" description="Polar residues" evidence="1">
    <location>
        <begin position="306"/>
        <end position="316"/>
    </location>
</feature>
<feature type="region of interest" description="Disordered" evidence="1">
    <location>
        <begin position="385"/>
        <end position="413"/>
    </location>
</feature>